<dbReference type="KEGG" id="msm:MSMEG_5953"/>
<name>A0R4U1_MYCS2</name>
<dbReference type="CDD" id="cd00229">
    <property type="entry name" value="SGNH_hydrolase"/>
    <property type="match status" value="1"/>
</dbReference>
<evidence type="ECO:0000259" key="1">
    <source>
        <dbReference type="Pfam" id="PF13472"/>
    </source>
</evidence>
<evidence type="ECO:0000313" key="3">
    <source>
        <dbReference type="Proteomes" id="UP000000757"/>
    </source>
</evidence>
<dbReference type="KEGG" id="msb:LJ00_29440"/>
<dbReference type="EMBL" id="CP000480">
    <property type="protein sequence ID" value="ABK74838.1"/>
    <property type="molecule type" value="Genomic_DNA"/>
</dbReference>
<organism evidence="2 3">
    <name type="scientific">Mycolicibacterium smegmatis (strain ATCC 700084 / mc(2)155)</name>
    <name type="common">Mycobacterium smegmatis</name>
    <dbReference type="NCBI Taxonomy" id="246196"/>
    <lineage>
        <taxon>Bacteria</taxon>
        <taxon>Bacillati</taxon>
        <taxon>Actinomycetota</taxon>
        <taxon>Actinomycetes</taxon>
        <taxon>Mycobacteriales</taxon>
        <taxon>Mycobacteriaceae</taxon>
        <taxon>Mycolicibacterium</taxon>
    </lineage>
</organism>
<dbReference type="GeneID" id="93460588"/>
<dbReference type="AlphaFoldDB" id="A0R4U1"/>
<dbReference type="RefSeq" id="WP_011730918.1">
    <property type="nucleotide sequence ID" value="NC_008596.1"/>
</dbReference>
<dbReference type="Pfam" id="PF13472">
    <property type="entry name" value="Lipase_GDSL_2"/>
    <property type="match status" value="1"/>
</dbReference>
<feature type="domain" description="SGNH hydrolase-type esterase" evidence="1">
    <location>
        <begin position="56"/>
        <end position="231"/>
    </location>
</feature>
<dbReference type="eggNOG" id="COG2755">
    <property type="taxonomic scope" value="Bacteria"/>
</dbReference>
<protein>
    <recommendedName>
        <fullName evidence="1">SGNH hydrolase-type esterase domain-containing protein</fullName>
    </recommendedName>
</protein>
<dbReference type="InterPro" id="IPR013830">
    <property type="entry name" value="SGNH_hydro"/>
</dbReference>
<keyword evidence="3" id="KW-1185">Reference proteome</keyword>
<dbReference type="PaxDb" id="246196-MSMEI_5793"/>
<dbReference type="STRING" id="246196.MSMEG_5953"/>
<accession>A0R4U1</accession>
<gene>
    <name evidence="2" type="ordered locus">MSMEG_5953</name>
</gene>
<dbReference type="Gene3D" id="3.40.50.1110">
    <property type="entry name" value="SGNH hydrolase"/>
    <property type="match status" value="1"/>
</dbReference>
<proteinExistence type="predicted"/>
<dbReference type="InterPro" id="IPR036514">
    <property type="entry name" value="SGNH_hydro_sf"/>
</dbReference>
<dbReference type="SUPFAM" id="SSF52266">
    <property type="entry name" value="SGNH hydrolase"/>
    <property type="match status" value="1"/>
</dbReference>
<sequence>MNSTRWLDLGAITLAAAIALGIAGISRPEVVTTPYSTSSSVREDHAPPDTRPLALFIGDSYTAGESSAELSYACRAALRMGWLCALSAVGGTGYISGGPANRWDDPYTGKSLSFIERIPGLSAKYDPDLVVLDGGRNDDFAPRTYAFEETVSTLGEVRRAWPRAQIVFVRPRFLDDPTDDLGMTDEFMARLKATPDAKGVIFIDPLSTLSGTDTSDLLASDKIHPNAEGEKRILAALIEALQTRNVRPPS</sequence>
<reference evidence="2 3" key="1">
    <citation type="submission" date="2006-10" db="EMBL/GenBank/DDBJ databases">
        <authorList>
            <person name="Fleischmann R.D."/>
            <person name="Dodson R.J."/>
            <person name="Haft D.H."/>
            <person name="Merkel J.S."/>
            <person name="Nelson W.C."/>
            <person name="Fraser C.M."/>
        </authorList>
    </citation>
    <scope>NUCLEOTIDE SEQUENCE [LARGE SCALE GENOMIC DNA]</scope>
    <source>
        <strain evidence="3">ATCC 700084 / mc(2)155</strain>
    </source>
</reference>
<evidence type="ECO:0000313" key="2">
    <source>
        <dbReference type="EMBL" id="ABK74838.1"/>
    </source>
</evidence>
<dbReference type="PATRIC" id="fig|246196.19.peg.5792"/>
<dbReference type="Proteomes" id="UP000000757">
    <property type="component" value="Chromosome"/>
</dbReference>
<dbReference type="OrthoDB" id="8215557at2"/>